<gene>
    <name evidence="3" type="ORF">BDZ90DRAFT_258763</name>
</gene>
<dbReference type="AlphaFoldDB" id="A0A316UXA3"/>
<dbReference type="RefSeq" id="XP_025364474.1">
    <property type="nucleotide sequence ID" value="XM_025508099.1"/>
</dbReference>
<keyword evidence="2" id="KW-0472">Membrane</keyword>
<evidence type="ECO:0000313" key="4">
    <source>
        <dbReference type="Proteomes" id="UP000245884"/>
    </source>
</evidence>
<reference evidence="3 4" key="1">
    <citation type="journal article" date="2018" name="Mol. Biol. Evol.">
        <title>Broad Genomic Sampling Reveals a Smut Pathogenic Ancestry of the Fungal Clade Ustilaginomycotina.</title>
        <authorList>
            <person name="Kijpornyongpan T."/>
            <person name="Mondo S.J."/>
            <person name="Barry K."/>
            <person name="Sandor L."/>
            <person name="Lee J."/>
            <person name="Lipzen A."/>
            <person name="Pangilinan J."/>
            <person name="LaButti K."/>
            <person name="Hainaut M."/>
            <person name="Henrissat B."/>
            <person name="Grigoriev I.V."/>
            <person name="Spatafora J.W."/>
            <person name="Aime M.C."/>
        </authorList>
    </citation>
    <scope>NUCLEOTIDE SEQUENCE [LARGE SCALE GENOMIC DNA]</scope>
    <source>
        <strain evidence="3 4">MCA 5214</strain>
    </source>
</reference>
<dbReference type="EMBL" id="KZ819663">
    <property type="protein sequence ID" value="PWN29862.1"/>
    <property type="molecule type" value="Genomic_DNA"/>
</dbReference>
<keyword evidence="2" id="KW-1133">Transmembrane helix</keyword>
<proteinExistence type="predicted"/>
<evidence type="ECO:0000256" key="2">
    <source>
        <dbReference type="SAM" id="Phobius"/>
    </source>
</evidence>
<dbReference type="Proteomes" id="UP000245884">
    <property type="component" value="Unassembled WGS sequence"/>
</dbReference>
<sequence length="110" mass="11975">MRAGYIAGIVFGILAIFFGCLTIYLIWRRHKQQHAMAASARSRQGHIIAPSVAQQQEEGRAERTSRSGGEGKDGVDTDVDGEPWPSRKAKKGRGGHTEMPPPAPGPFSYL</sequence>
<feature type="region of interest" description="Disordered" evidence="1">
    <location>
        <begin position="35"/>
        <end position="110"/>
    </location>
</feature>
<dbReference type="PROSITE" id="PS51257">
    <property type="entry name" value="PROKAR_LIPOPROTEIN"/>
    <property type="match status" value="1"/>
</dbReference>
<keyword evidence="2" id="KW-0812">Transmembrane</keyword>
<evidence type="ECO:0000256" key="1">
    <source>
        <dbReference type="SAM" id="MobiDB-lite"/>
    </source>
</evidence>
<organism evidence="3 4">
    <name type="scientific">Jaminaea rosea</name>
    <dbReference type="NCBI Taxonomy" id="1569628"/>
    <lineage>
        <taxon>Eukaryota</taxon>
        <taxon>Fungi</taxon>
        <taxon>Dikarya</taxon>
        <taxon>Basidiomycota</taxon>
        <taxon>Ustilaginomycotina</taxon>
        <taxon>Exobasidiomycetes</taxon>
        <taxon>Microstromatales</taxon>
        <taxon>Microstromatales incertae sedis</taxon>
        <taxon>Jaminaea</taxon>
    </lineage>
</organism>
<name>A0A316UXA3_9BASI</name>
<feature type="compositionally biased region" description="Basic and acidic residues" evidence="1">
    <location>
        <begin position="57"/>
        <end position="75"/>
    </location>
</feature>
<feature type="transmembrane region" description="Helical" evidence="2">
    <location>
        <begin position="6"/>
        <end position="27"/>
    </location>
</feature>
<keyword evidence="4" id="KW-1185">Reference proteome</keyword>
<accession>A0A316UXA3</accession>
<evidence type="ECO:0000313" key="3">
    <source>
        <dbReference type="EMBL" id="PWN29862.1"/>
    </source>
</evidence>
<dbReference type="GeneID" id="37029922"/>
<feature type="compositionally biased region" description="Pro residues" evidence="1">
    <location>
        <begin position="99"/>
        <end position="110"/>
    </location>
</feature>
<protein>
    <submittedName>
        <fullName evidence="3">Uncharacterized protein</fullName>
    </submittedName>
</protein>